<evidence type="ECO:0000313" key="6">
    <source>
        <dbReference type="Proteomes" id="UP000196640"/>
    </source>
</evidence>
<comment type="caution">
    <text evidence="5">The sequence shown here is derived from an EMBL/GenBank/DDBJ whole genome shotgun (WGS) entry which is preliminary data.</text>
</comment>
<dbReference type="EMBL" id="NIPX01000023">
    <property type="protein sequence ID" value="OWJ83064.1"/>
    <property type="molecule type" value="Genomic_DNA"/>
</dbReference>
<accession>A0A212ANH6</accession>
<dbReference type="Gene3D" id="3.40.190.10">
    <property type="entry name" value="Periplasmic binding protein-like II"/>
    <property type="match status" value="2"/>
</dbReference>
<dbReference type="Proteomes" id="UP000214673">
    <property type="component" value="Unassembled WGS sequence"/>
</dbReference>
<feature type="signal peptide" evidence="2">
    <location>
        <begin position="1"/>
        <end position="25"/>
    </location>
</feature>
<dbReference type="InterPro" id="IPR001638">
    <property type="entry name" value="Solute-binding_3/MltF_N"/>
</dbReference>
<keyword evidence="7" id="KW-1185">Reference proteome</keyword>
<dbReference type="AlphaFoldDB" id="A0A212ANH6"/>
<gene>
    <name evidence="5" type="ORF">CDV52_13705</name>
    <name evidence="4" type="ORF">CDV53_14795</name>
</gene>
<dbReference type="OrthoDB" id="9807134at2"/>
<reference evidence="6 7" key="1">
    <citation type="submission" date="2016-11" db="EMBL/GenBank/DDBJ databases">
        <title>Comparison of Traditional DNA-DNA Hybridization with In Silico Genomic Analysis.</title>
        <authorList>
            <person name="Nicholson A.C."/>
            <person name="Sammons S."/>
            <person name="Humrighouse B.W."/>
            <person name="Graziano J."/>
            <person name="Lasker B."/>
            <person name="Whitney A.M."/>
            <person name="Mcquiston J.R."/>
        </authorList>
    </citation>
    <scope>NUCLEOTIDE SEQUENCE [LARGE SCALE GENOMIC DNA]</scope>
    <source>
        <strain evidence="4 7">H1892</strain>
        <strain evidence="5 6">H2381</strain>
    </source>
</reference>
<sequence>MFPSLLRGAALIAATALFPLLPAHAAAPAVDLSPEQPDRIRTDRVEAAIAALPAGFRFVSPGKLTVASVPGRLPFAVYATDTSTPVGGEPDVAQLVADSLGLELELIPVAWADWPLGLASRKYDAVIHNVTVTEERKEKFDFATYRTDLLGWYVAAASPITRIDKAADIAGLKVSVSSGTNQEQILLRWIEENRAQGLPTTEVLYFDDQPVLDLALQSGRIDAYLGPNATSAFQAAQEGKTRAVGTLSGGWPVTAEIAVAVKKGSGLASAVATALNAQIANGTYARTLARWNLSAEAITESRVNPPGLPKK</sequence>
<evidence type="ECO:0000256" key="1">
    <source>
        <dbReference type="ARBA" id="ARBA00022729"/>
    </source>
</evidence>
<dbReference type="EMBL" id="NIPV01000087">
    <property type="protein sequence ID" value="OWJ73853.1"/>
    <property type="molecule type" value="Genomic_DNA"/>
</dbReference>
<evidence type="ECO:0000313" key="4">
    <source>
        <dbReference type="EMBL" id="OWJ73853.1"/>
    </source>
</evidence>
<dbReference type="RefSeq" id="WP_035747117.1">
    <property type="nucleotide sequence ID" value="NZ_CALUEG010000035.1"/>
</dbReference>
<dbReference type="PANTHER" id="PTHR35936">
    <property type="entry name" value="MEMBRANE-BOUND LYTIC MUREIN TRANSGLYCOSYLASE F"/>
    <property type="match status" value="1"/>
</dbReference>
<dbReference type="SUPFAM" id="SSF53850">
    <property type="entry name" value="Periplasmic binding protein-like II"/>
    <property type="match status" value="1"/>
</dbReference>
<evidence type="ECO:0000313" key="5">
    <source>
        <dbReference type="EMBL" id="OWJ83064.1"/>
    </source>
</evidence>
<dbReference type="PANTHER" id="PTHR35936:SF17">
    <property type="entry name" value="ARGININE-BINDING EXTRACELLULAR PROTEIN ARTP"/>
    <property type="match status" value="1"/>
</dbReference>
<evidence type="ECO:0000313" key="7">
    <source>
        <dbReference type="Proteomes" id="UP000214673"/>
    </source>
</evidence>
<evidence type="ECO:0000256" key="2">
    <source>
        <dbReference type="SAM" id="SignalP"/>
    </source>
</evidence>
<dbReference type="Pfam" id="PF00497">
    <property type="entry name" value="SBP_bac_3"/>
    <property type="match status" value="1"/>
</dbReference>
<name>A0A212ANH6_9RHOB</name>
<feature type="domain" description="Solute-binding protein family 3/N-terminal" evidence="3">
    <location>
        <begin position="63"/>
        <end position="295"/>
    </location>
</feature>
<dbReference type="CDD" id="cd01004">
    <property type="entry name" value="PBP2_MidA_like"/>
    <property type="match status" value="1"/>
</dbReference>
<keyword evidence="1 2" id="KW-0732">Signal</keyword>
<feature type="chain" id="PRO_5011310516" evidence="2">
    <location>
        <begin position="26"/>
        <end position="311"/>
    </location>
</feature>
<dbReference type="STRING" id="366616.CG51_16840"/>
<protein>
    <submittedName>
        <fullName evidence="5">ABC transporter substrate-binding protein</fullName>
    </submittedName>
</protein>
<dbReference type="Proteomes" id="UP000196640">
    <property type="component" value="Unassembled WGS sequence"/>
</dbReference>
<evidence type="ECO:0000259" key="3">
    <source>
        <dbReference type="SMART" id="SM00062"/>
    </source>
</evidence>
<dbReference type="SMART" id="SM00062">
    <property type="entry name" value="PBPb"/>
    <property type="match status" value="1"/>
</dbReference>
<organism evidence="5 6">
    <name type="scientific">Haematobacter missouriensis</name>
    <dbReference type="NCBI Taxonomy" id="366616"/>
    <lineage>
        <taxon>Bacteria</taxon>
        <taxon>Pseudomonadati</taxon>
        <taxon>Pseudomonadota</taxon>
        <taxon>Alphaproteobacteria</taxon>
        <taxon>Rhodobacterales</taxon>
        <taxon>Paracoccaceae</taxon>
        <taxon>Haematobacter</taxon>
    </lineage>
</organism>
<proteinExistence type="predicted"/>